<dbReference type="AlphaFoldDB" id="A0AA88WAN5"/>
<comment type="caution">
    <text evidence="7">The sequence shown here is derived from an EMBL/GenBank/DDBJ whole genome shotgun (WGS) entry which is preliminary data.</text>
</comment>
<keyword evidence="8" id="KW-1185">Reference proteome</keyword>
<organism evidence="7 8">
    <name type="scientific">Escallonia herrerae</name>
    <dbReference type="NCBI Taxonomy" id="1293975"/>
    <lineage>
        <taxon>Eukaryota</taxon>
        <taxon>Viridiplantae</taxon>
        <taxon>Streptophyta</taxon>
        <taxon>Embryophyta</taxon>
        <taxon>Tracheophyta</taxon>
        <taxon>Spermatophyta</taxon>
        <taxon>Magnoliopsida</taxon>
        <taxon>eudicotyledons</taxon>
        <taxon>Gunneridae</taxon>
        <taxon>Pentapetalae</taxon>
        <taxon>asterids</taxon>
        <taxon>campanulids</taxon>
        <taxon>Escalloniales</taxon>
        <taxon>Escalloniaceae</taxon>
        <taxon>Escallonia</taxon>
    </lineage>
</organism>
<keyword evidence="2" id="KW-0805">Transcription regulation</keyword>
<name>A0AA88WAN5_9ASTE</name>
<evidence type="ECO:0000313" key="8">
    <source>
        <dbReference type="Proteomes" id="UP001188597"/>
    </source>
</evidence>
<dbReference type="InterPro" id="IPR050142">
    <property type="entry name" value="MADS-box/MEF2_TF"/>
</dbReference>
<keyword evidence="5" id="KW-0539">Nucleus</keyword>
<evidence type="ECO:0000256" key="5">
    <source>
        <dbReference type="ARBA" id="ARBA00023242"/>
    </source>
</evidence>
<dbReference type="Proteomes" id="UP001188597">
    <property type="component" value="Unassembled WGS sequence"/>
</dbReference>
<dbReference type="PROSITE" id="PS50066">
    <property type="entry name" value="MADS_BOX_2"/>
    <property type="match status" value="1"/>
</dbReference>
<dbReference type="PRINTS" id="PR00404">
    <property type="entry name" value="MADSDOMAIN"/>
</dbReference>
<reference evidence="7" key="1">
    <citation type="submission" date="2022-12" db="EMBL/GenBank/DDBJ databases">
        <title>Draft genome assemblies for two species of Escallonia (Escalloniales).</title>
        <authorList>
            <person name="Chanderbali A."/>
            <person name="Dervinis C."/>
            <person name="Anghel I."/>
            <person name="Soltis D."/>
            <person name="Soltis P."/>
            <person name="Zapata F."/>
        </authorList>
    </citation>
    <scope>NUCLEOTIDE SEQUENCE</scope>
    <source>
        <strain evidence="7">UCBG64.0493</strain>
        <tissue evidence="7">Leaf</tissue>
    </source>
</reference>
<protein>
    <recommendedName>
        <fullName evidence="6">MADS-box domain-containing protein</fullName>
    </recommendedName>
</protein>
<evidence type="ECO:0000256" key="3">
    <source>
        <dbReference type="ARBA" id="ARBA00023125"/>
    </source>
</evidence>
<dbReference type="SUPFAM" id="SSF55455">
    <property type="entry name" value="SRF-like"/>
    <property type="match status" value="1"/>
</dbReference>
<dbReference type="SMART" id="SM00432">
    <property type="entry name" value="MADS"/>
    <property type="match status" value="1"/>
</dbReference>
<keyword evidence="3" id="KW-0238">DNA-binding</keyword>
<evidence type="ECO:0000256" key="2">
    <source>
        <dbReference type="ARBA" id="ARBA00023015"/>
    </source>
</evidence>
<sequence>MGRVKIPIKKIENRTARQVTFSKRRSGLIKKANELAVLCDASTGLIIFSSTGKMLQFCSPQSSFAEDLLFFLSGIVRS</sequence>
<dbReference type="EMBL" id="JAVXUP010000617">
    <property type="protein sequence ID" value="KAK3024126.1"/>
    <property type="molecule type" value="Genomic_DNA"/>
</dbReference>
<dbReference type="GO" id="GO:0003677">
    <property type="term" value="F:DNA binding"/>
    <property type="evidence" value="ECO:0007669"/>
    <property type="project" value="UniProtKB-KW"/>
</dbReference>
<accession>A0AA88WAN5</accession>
<proteinExistence type="predicted"/>
<evidence type="ECO:0000259" key="6">
    <source>
        <dbReference type="PROSITE" id="PS50066"/>
    </source>
</evidence>
<dbReference type="Gene3D" id="3.40.1810.10">
    <property type="entry name" value="Transcription factor, MADS-box"/>
    <property type="match status" value="1"/>
</dbReference>
<evidence type="ECO:0000313" key="7">
    <source>
        <dbReference type="EMBL" id="KAK3024126.1"/>
    </source>
</evidence>
<evidence type="ECO:0000256" key="4">
    <source>
        <dbReference type="ARBA" id="ARBA00023163"/>
    </source>
</evidence>
<dbReference type="PANTHER" id="PTHR48019">
    <property type="entry name" value="SERUM RESPONSE FACTOR HOMOLOG"/>
    <property type="match status" value="1"/>
</dbReference>
<evidence type="ECO:0000256" key="1">
    <source>
        <dbReference type="ARBA" id="ARBA00004123"/>
    </source>
</evidence>
<dbReference type="InterPro" id="IPR036879">
    <property type="entry name" value="TF_MADSbox_sf"/>
</dbReference>
<comment type="subcellular location">
    <subcellularLocation>
        <location evidence="1">Nucleus</location>
    </subcellularLocation>
</comment>
<gene>
    <name evidence="7" type="ORF">RJ639_043585</name>
</gene>
<keyword evidence="4" id="KW-0804">Transcription</keyword>
<dbReference type="Pfam" id="PF00319">
    <property type="entry name" value="SRF-TF"/>
    <property type="match status" value="1"/>
</dbReference>
<dbReference type="GO" id="GO:0005634">
    <property type="term" value="C:nucleus"/>
    <property type="evidence" value="ECO:0007669"/>
    <property type="project" value="UniProtKB-SubCell"/>
</dbReference>
<feature type="domain" description="MADS-box" evidence="6">
    <location>
        <begin position="1"/>
        <end position="61"/>
    </location>
</feature>
<dbReference type="InterPro" id="IPR002100">
    <property type="entry name" value="TF_MADSbox"/>
</dbReference>
<dbReference type="GO" id="GO:0046983">
    <property type="term" value="F:protein dimerization activity"/>
    <property type="evidence" value="ECO:0007669"/>
    <property type="project" value="InterPro"/>
</dbReference>